<dbReference type="SUPFAM" id="SSF56954">
    <property type="entry name" value="Outer membrane efflux proteins (OEP)"/>
    <property type="match status" value="1"/>
</dbReference>
<evidence type="ECO:0000256" key="2">
    <source>
        <dbReference type="ARBA" id="ARBA00007613"/>
    </source>
</evidence>
<dbReference type="GO" id="GO:1990281">
    <property type="term" value="C:efflux pump complex"/>
    <property type="evidence" value="ECO:0007669"/>
    <property type="project" value="TreeGrafter"/>
</dbReference>
<dbReference type="PANTHER" id="PTHR30026">
    <property type="entry name" value="OUTER MEMBRANE PROTEIN TOLC"/>
    <property type="match status" value="1"/>
</dbReference>
<dbReference type="PANTHER" id="PTHR30026:SF22">
    <property type="entry name" value="OUTER MEMBRANE EFFLUX PROTEIN"/>
    <property type="match status" value="1"/>
</dbReference>
<dbReference type="Pfam" id="PF02321">
    <property type="entry name" value="OEP"/>
    <property type="match status" value="2"/>
</dbReference>
<comment type="subcellular location">
    <subcellularLocation>
        <location evidence="1">Cell outer membrane</location>
    </subcellularLocation>
</comment>
<keyword evidence="6" id="KW-0472">Membrane</keyword>
<dbReference type="InterPro" id="IPR003423">
    <property type="entry name" value="OMP_efflux"/>
</dbReference>
<dbReference type="Proteomes" id="UP000229055">
    <property type="component" value="Chromosome"/>
</dbReference>
<keyword evidence="5" id="KW-0812">Transmembrane</keyword>
<evidence type="ECO:0000256" key="7">
    <source>
        <dbReference type="ARBA" id="ARBA00023237"/>
    </source>
</evidence>
<dbReference type="GO" id="GO:0015288">
    <property type="term" value="F:porin activity"/>
    <property type="evidence" value="ECO:0007669"/>
    <property type="project" value="TreeGrafter"/>
</dbReference>
<dbReference type="AlphaFoldDB" id="A0A2D3TF79"/>
<evidence type="ECO:0000256" key="4">
    <source>
        <dbReference type="ARBA" id="ARBA00022452"/>
    </source>
</evidence>
<keyword evidence="7" id="KW-0998">Cell outer membrane</keyword>
<keyword evidence="4" id="KW-1134">Transmembrane beta strand</keyword>
<proteinExistence type="inferred from homology"/>
<evidence type="ECO:0000256" key="3">
    <source>
        <dbReference type="ARBA" id="ARBA00022448"/>
    </source>
</evidence>
<protein>
    <submittedName>
        <fullName evidence="8">ABC transporter</fullName>
    </submittedName>
</protein>
<dbReference type="EMBL" id="CP017613">
    <property type="protein sequence ID" value="ATW34334.1"/>
    <property type="molecule type" value="Genomic_DNA"/>
</dbReference>
<comment type="similarity">
    <text evidence="2">Belongs to the outer membrane factor (OMF) (TC 1.B.17) family.</text>
</comment>
<dbReference type="GO" id="GO:0009279">
    <property type="term" value="C:cell outer membrane"/>
    <property type="evidence" value="ECO:0007669"/>
    <property type="project" value="UniProtKB-SubCell"/>
</dbReference>
<reference evidence="9" key="1">
    <citation type="submission" date="2016-10" db="EMBL/GenBank/DDBJ databases">
        <authorList>
            <person name="Chevignon G."/>
        </authorList>
    </citation>
    <scope>NUCLEOTIDE SEQUENCE [LARGE SCALE GENOMIC DNA]</scope>
    <source>
        <strain evidence="9">ZA17</strain>
    </source>
</reference>
<name>A0A2D3TF79_9ENTR</name>
<evidence type="ECO:0000256" key="1">
    <source>
        <dbReference type="ARBA" id="ARBA00004442"/>
    </source>
</evidence>
<evidence type="ECO:0000256" key="6">
    <source>
        <dbReference type="ARBA" id="ARBA00023136"/>
    </source>
</evidence>
<evidence type="ECO:0000313" key="9">
    <source>
        <dbReference type="Proteomes" id="UP000229055"/>
    </source>
</evidence>
<sequence>MRMRMKNKIMAFILCSQSYISAAGVNQPHSHSLTRLIKAAMQHQPSVKIAYYETERKKGDLQTAKSALYPTLDYSAAGTGIKKQSSDSEKNIENKVSVAYRVTDFGVRSATIRRAEYEKEGSHFDYAKSQNSVAQEVSDSYLNINKYKEILEGIVKEKAFYKKMLDNFSLLVSSGVALESDLRKVQVSIDSLNSREIMYQSMLDSEMFKLKNMTGLRSLSSEQVGQPHILLERYAFISDRAKMMQKIKLFNHDYHILLQSQNAALEEMNGAHSSYFPAVDLSAEYVDNHPLGNTDRNTYKNEGRVKLNVSLNLFNGFKNSAQDLKVSSAYTQSKLRIEEFLLKAQFEINNMISQYAAAKETYVVNQRSYENALQLSTLYEKEFDLGQKTLLDLISSRGEYFQSFINMIESEYSQRQAKSRQLGLMSQLTNYLGVSQTPQAEK</sequence>
<dbReference type="GO" id="GO:0015562">
    <property type="term" value="F:efflux transmembrane transporter activity"/>
    <property type="evidence" value="ECO:0007669"/>
    <property type="project" value="InterPro"/>
</dbReference>
<evidence type="ECO:0000256" key="5">
    <source>
        <dbReference type="ARBA" id="ARBA00022692"/>
    </source>
</evidence>
<dbReference type="Gene3D" id="1.20.1600.10">
    <property type="entry name" value="Outer membrane efflux proteins (OEP)"/>
    <property type="match status" value="1"/>
</dbReference>
<reference evidence="9" key="2">
    <citation type="submission" date="2017-11" db="EMBL/GenBank/DDBJ databases">
        <title>PacBio sequencing of new strain of the secondary endosymbiont Candidatus Hamiltonella defensa.</title>
        <authorList>
            <person name="Strand M.R."/>
            <person name="Oliver K."/>
        </authorList>
    </citation>
    <scope>NUCLEOTIDE SEQUENCE [LARGE SCALE GENOMIC DNA]</scope>
    <source>
        <strain evidence="9">ZA17</strain>
    </source>
</reference>
<dbReference type="InterPro" id="IPR051906">
    <property type="entry name" value="TolC-like"/>
</dbReference>
<gene>
    <name evidence="8" type="ORF">BJP43_08805</name>
</gene>
<keyword evidence="3" id="KW-0813">Transport</keyword>
<evidence type="ECO:0000313" key="8">
    <source>
        <dbReference type="EMBL" id="ATW34334.1"/>
    </source>
</evidence>
<organism evidence="8 9">
    <name type="scientific">Candidatus Williamhamiltonella defendens</name>
    <dbReference type="NCBI Taxonomy" id="138072"/>
    <lineage>
        <taxon>Bacteria</taxon>
        <taxon>Pseudomonadati</taxon>
        <taxon>Pseudomonadota</taxon>
        <taxon>Gammaproteobacteria</taxon>
        <taxon>Enterobacterales</taxon>
        <taxon>Enterobacteriaceae</taxon>
        <taxon>aphid secondary symbionts</taxon>
        <taxon>Candidatus Williamhamiltonella</taxon>
    </lineage>
</organism>
<accession>A0A2D3TF79</accession>